<dbReference type="HOGENOM" id="CLU_100715_4_2_2"/>
<evidence type="ECO:0000313" key="1">
    <source>
        <dbReference type="EMBL" id="AGB17102.1"/>
    </source>
</evidence>
<dbReference type="EMBL" id="CP003050">
    <property type="protein sequence ID" value="AGB17102.1"/>
    <property type="molecule type" value="Genomic_DNA"/>
</dbReference>
<evidence type="ECO:0000313" key="2">
    <source>
        <dbReference type="Proteomes" id="UP000010846"/>
    </source>
</evidence>
<dbReference type="Pfam" id="PF01042">
    <property type="entry name" value="Ribonuc_L-PSP"/>
    <property type="match status" value="1"/>
</dbReference>
<dbReference type="eggNOG" id="arCOG01630">
    <property type="taxonomic scope" value="Archaea"/>
</dbReference>
<proteinExistence type="predicted"/>
<dbReference type="KEGG" id="hru:Halru_2521"/>
<dbReference type="STRING" id="797302.Halru_2521"/>
<dbReference type="RefSeq" id="WP_015301704.1">
    <property type="nucleotide sequence ID" value="NC_019964.1"/>
</dbReference>
<protein>
    <submittedName>
        <fullName evidence="1">Putative translation initiation inhibitor, yjgF family</fullName>
    </submittedName>
</protein>
<dbReference type="InterPro" id="IPR035959">
    <property type="entry name" value="RutC-like_sf"/>
</dbReference>
<accession>L0IGI9</accession>
<sequence length="150" mass="15970">MDRQIVTPPGLAEPHGFNHGFLVDGGKTLFLAGQDASGPDGDIVAPGDLVGQFDRVMANLAAVVEEAGGSSDDIVKLNVYVADRDRYREHLAEVGDIFTDYVEEYPAMALFEVSGFYQDEALIEMEGFAVIDDADDGGPDATAAESSRSP</sequence>
<dbReference type="InterPro" id="IPR006175">
    <property type="entry name" value="YjgF/YER057c/UK114"/>
</dbReference>
<dbReference type="OrthoDB" id="371655at2157"/>
<dbReference type="AlphaFoldDB" id="L0IGI9"/>
<dbReference type="CDD" id="cd00448">
    <property type="entry name" value="YjgF_YER057c_UK114_family"/>
    <property type="match status" value="1"/>
</dbReference>
<gene>
    <name evidence="1" type="ordered locus">Halru_2521</name>
</gene>
<name>L0IGI9_HALRX</name>
<dbReference type="PANTHER" id="PTHR43857:SF1">
    <property type="entry name" value="YJGH FAMILY PROTEIN"/>
    <property type="match status" value="1"/>
</dbReference>
<organism evidence="1 2">
    <name type="scientific">Halovivax ruber (strain DSM 18193 / JCM 13892 / XH-70)</name>
    <dbReference type="NCBI Taxonomy" id="797302"/>
    <lineage>
        <taxon>Archaea</taxon>
        <taxon>Methanobacteriati</taxon>
        <taxon>Methanobacteriota</taxon>
        <taxon>Stenosarchaea group</taxon>
        <taxon>Halobacteria</taxon>
        <taxon>Halobacteriales</taxon>
        <taxon>Natrialbaceae</taxon>
        <taxon>Halovivax</taxon>
    </lineage>
</organism>
<reference evidence="1" key="1">
    <citation type="submission" date="2011-09" db="EMBL/GenBank/DDBJ databases">
        <title>Complete sequence of Halovivax ruber XH-70.</title>
        <authorList>
            <consortium name="US DOE Joint Genome Institute"/>
            <person name="Lucas S."/>
            <person name="Han J."/>
            <person name="Lapidus A."/>
            <person name="Cheng J.-F."/>
            <person name="Goodwin L."/>
            <person name="Pitluck S."/>
            <person name="Peters L."/>
            <person name="Mikhailova N."/>
            <person name="Davenport K."/>
            <person name="Detter J.C."/>
            <person name="Han C."/>
            <person name="Tapia R."/>
            <person name="Land M."/>
            <person name="Hauser L."/>
            <person name="Kyrpides N."/>
            <person name="Ivanova N."/>
            <person name="Pagani I."/>
            <person name="Sproer C."/>
            <person name="Anderson I."/>
            <person name="Woyke T."/>
        </authorList>
    </citation>
    <scope>NUCLEOTIDE SEQUENCE</scope>
    <source>
        <strain evidence="1">XH-70</strain>
    </source>
</reference>
<dbReference type="Gene3D" id="3.30.1330.40">
    <property type="entry name" value="RutC-like"/>
    <property type="match status" value="1"/>
</dbReference>
<dbReference type="Proteomes" id="UP000010846">
    <property type="component" value="Chromosome"/>
</dbReference>
<dbReference type="SUPFAM" id="SSF55298">
    <property type="entry name" value="YjgF-like"/>
    <property type="match status" value="1"/>
</dbReference>
<dbReference type="PANTHER" id="PTHR43857">
    <property type="entry name" value="BLR7761 PROTEIN"/>
    <property type="match status" value="1"/>
</dbReference>
<keyword evidence="2" id="KW-1185">Reference proteome</keyword>
<dbReference type="GeneID" id="14377029"/>